<dbReference type="Proteomes" id="UP001172083">
    <property type="component" value="Unassembled WGS sequence"/>
</dbReference>
<keyword evidence="5" id="KW-1185">Reference proteome</keyword>
<feature type="domain" description="Secretion system C-terminal sorting" evidence="3">
    <location>
        <begin position="1299"/>
        <end position="1374"/>
    </location>
</feature>
<dbReference type="SUPFAM" id="SSF110296">
    <property type="entry name" value="Oligoxyloglucan reducing end-specific cellobiohydrolase"/>
    <property type="match status" value="2"/>
</dbReference>
<dbReference type="RefSeq" id="WP_346760665.1">
    <property type="nucleotide sequence ID" value="NZ_JAUJEB010000006.1"/>
</dbReference>
<organism evidence="4 5">
    <name type="scientific">Agaribacillus aureus</name>
    <dbReference type="NCBI Taxonomy" id="3051825"/>
    <lineage>
        <taxon>Bacteria</taxon>
        <taxon>Pseudomonadati</taxon>
        <taxon>Bacteroidota</taxon>
        <taxon>Cytophagia</taxon>
        <taxon>Cytophagales</taxon>
        <taxon>Splendidivirgaceae</taxon>
        <taxon>Agaribacillus</taxon>
    </lineage>
</organism>
<feature type="domain" description="Sortilin N-terminal" evidence="2">
    <location>
        <begin position="259"/>
        <end position="391"/>
    </location>
</feature>
<evidence type="ECO:0000256" key="1">
    <source>
        <dbReference type="ARBA" id="ARBA00022737"/>
    </source>
</evidence>
<comment type="caution">
    <text evidence="4">The sequence shown here is derived from an EMBL/GenBank/DDBJ whole genome shotgun (WGS) entry which is preliminary data.</text>
</comment>
<dbReference type="NCBIfam" id="TIGR04183">
    <property type="entry name" value="Por_Secre_tail"/>
    <property type="match status" value="1"/>
</dbReference>
<name>A0ABT8LEY6_9BACT</name>
<evidence type="ECO:0000313" key="4">
    <source>
        <dbReference type="EMBL" id="MDN5215330.1"/>
    </source>
</evidence>
<dbReference type="CDD" id="cd15482">
    <property type="entry name" value="Sialidase_non-viral"/>
    <property type="match status" value="1"/>
</dbReference>
<dbReference type="Pfam" id="PF15902">
    <property type="entry name" value="Sortilin-Vps10"/>
    <property type="match status" value="1"/>
</dbReference>
<evidence type="ECO:0000313" key="5">
    <source>
        <dbReference type="Proteomes" id="UP001172083"/>
    </source>
</evidence>
<reference evidence="4" key="1">
    <citation type="submission" date="2023-06" db="EMBL/GenBank/DDBJ databases">
        <title>Genomic of Agaribacillus aureum.</title>
        <authorList>
            <person name="Wang G."/>
        </authorList>
    </citation>
    <scope>NUCLEOTIDE SEQUENCE</scope>
    <source>
        <strain evidence="4">BMA12</strain>
    </source>
</reference>
<dbReference type="InterPro" id="IPR052025">
    <property type="entry name" value="Xyloglucanase_GH74"/>
</dbReference>
<dbReference type="InterPro" id="IPR015943">
    <property type="entry name" value="WD40/YVTN_repeat-like_dom_sf"/>
</dbReference>
<dbReference type="EMBL" id="JAUJEB010000006">
    <property type="protein sequence ID" value="MDN5215330.1"/>
    <property type="molecule type" value="Genomic_DNA"/>
</dbReference>
<dbReference type="Pfam" id="PF18962">
    <property type="entry name" value="Por_Secre_tail"/>
    <property type="match status" value="1"/>
</dbReference>
<dbReference type="InterPro" id="IPR026444">
    <property type="entry name" value="Secre_tail"/>
</dbReference>
<gene>
    <name evidence="4" type="ORF">QQ020_24840</name>
</gene>
<accession>A0ABT8LEY6</accession>
<evidence type="ECO:0000259" key="2">
    <source>
        <dbReference type="Pfam" id="PF15902"/>
    </source>
</evidence>
<dbReference type="PANTHER" id="PTHR43739">
    <property type="entry name" value="XYLOGLUCANASE (EUROFUNG)"/>
    <property type="match status" value="1"/>
</dbReference>
<sequence length="1376" mass="148939">MKKVWFGTAILGLVVGIYFLGGPWNNNAVNINPKKSYTPEEIWAKRLERKKQQKALGISKFDHPDKYSEYHKLIRTGQGAYKSAYPRNYKLTALRKARNQLAARKRRSRTNATEWVERGPFNVPGRTRALLVLPGDPNGNSWIAGAVGGGIWKTTNAGQTWENKTPDLPNIAITTMDFATSNPSVIYAGTGESFASDGIDGDGIFKSTDGGDSWIQLASTIGTEDFGNVNRIVVDPNNPDVVLAATQNSSISGTFRSGIYRSVNGGVSWSLVYAGSRAVQQIVVTPGNFNILYATESAIGVLKSTNAGQTWDRFSNGLSPSGRVEMAVSPVNTQRLFVSAQGELSGNESDFYISDNGGATWSLVVEENNGENLDFLGGQGSYDNTIVAHPYNEDIAYFGGVNLWKATIKAGTQQGNPTVTSVDEENTGAFLDLISSGADFFNGKIGRESVSLADLVSVEIRFGPGISQKAHRFTVGGQGAGVPDNGYIYQDYVDVPFQVWDIDNNQQLMVSFRDQQEDGTFNLITENTSGNGSTHSREYLFIHKIDYSNTPNNNIATNGGTNIGQQHETMYFMWPILSDGGTWNPPSLPSSTLRINFGPIVTRFRQTEVVTDAYNANGGKNSFSQAFGANSAIGVHPDHHGLYTFKVNEGLKTFKIINVNDGGVYVSNVSIDPGINDGDFSFAGNGYNTSQFYGIDKKPGANEYIGGMQDNGTWRSPSGREATAVTKYLRQLGGDGFETVWNNADPNKIIAGSQFNGLARSVNGGLSWSNATSGMTDTGAGNAPFITKIANSKSNPDVLYAIGRTGVWVSNDFGGSWKVTALNNSFRLSSTSDVKVSVANNNIVWAGTGMTSFNKLHVSTNGGLTFQTTNNFNNASFGFLSGLATHPTEDSTAYVLFSISNAPKVLKTTDLGETWEDITGFNGGGASSKGFPDVATYSLLVLPHQTNTIWVGTDIGIVESTDNGETWSLLDDNLPGTAVWDMKVQDDQVVIATHGRGIWTTTIPALPPAVFVPFIESTGLVASGKLNVNVSLRSAYDSTQILIDDERVGSIGSTDPGSVIFSVSNLPSSGTVSVVARSFNGQKALLSNEKLVQLFEIKPPAKSYSNDFNDGEDSDFVGNGFSIGTTSGFSDAAINSPHDYEANTTYTYQLNTPIIIAEENATFQYDDVAIIETGEEGATFPEQDFYDYVVVEGTKDGINWTPIADGYDASFNAGWLSRYNSQSDNDGDSDLFVAHNVDLLNTFNAGDTVIFRFRLFSDPATIGWGWLVDNLFIQQEKPNLGPVGIEDEIAAEVLSFAHYPNPSQGLITVNYFLPDADVVLFKLISIEGKMVDSKYVGRKMQGNNSTVFDFSRQGRGIYFLRMETNSGNFSQKIILQ</sequence>
<protein>
    <submittedName>
        <fullName evidence="4">T9SS type A sorting domain-containing protein</fullName>
    </submittedName>
</protein>
<dbReference type="Gene3D" id="2.130.10.10">
    <property type="entry name" value="YVTN repeat-like/Quinoprotein amine dehydrogenase"/>
    <property type="match status" value="3"/>
</dbReference>
<dbReference type="PANTHER" id="PTHR43739:SF5">
    <property type="entry name" value="EXO-ALPHA-SIALIDASE"/>
    <property type="match status" value="1"/>
</dbReference>
<dbReference type="InterPro" id="IPR031778">
    <property type="entry name" value="Sortilin_N"/>
</dbReference>
<evidence type="ECO:0000259" key="3">
    <source>
        <dbReference type="Pfam" id="PF18962"/>
    </source>
</evidence>
<proteinExistence type="predicted"/>
<keyword evidence="1" id="KW-0677">Repeat</keyword>